<organism evidence="3 4">
    <name type="scientific">Niabella digestorum</name>
    <dbReference type="NCBI Taxonomy" id="3117701"/>
    <lineage>
        <taxon>Bacteria</taxon>
        <taxon>Pseudomonadati</taxon>
        <taxon>Bacteroidota</taxon>
        <taxon>Chitinophagia</taxon>
        <taxon>Chitinophagales</taxon>
        <taxon>Chitinophagaceae</taxon>
        <taxon>Niabella</taxon>
    </lineage>
</organism>
<feature type="chain" id="PRO_5047220785" evidence="1">
    <location>
        <begin position="27"/>
        <end position="162"/>
    </location>
</feature>
<dbReference type="InterPro" id="IPR053147">
    <property type="entry name" value="Hsp_HslJ-like"/>
</dbReference>
<name>A0ABU7RCQ7_9BACT</name>
<dbReference type="Pfam" id="PF03724">
    <property type="entry name" value="META"/>
    <property type="match status" value="1"/>
</dbReference>
<evidence type="ECO:0000259" key="2">
    <source>
        <dbReference type="Pfam" id="PF03724"/>
    </source>
</evidence>
<dbReference type="Proteomes" id="UP001357452">
    <property type="component" value="Unassembled WGS sequence"/>
</dbReference>
<reference evidence="3 4" key="1">
    <citation type="submission" date="2024-01" db="EMBL/GenBank/DDBJ databases">
        <title>Niabella digestum sp. nov., isolated from waste digestion system.</title>
        <authorList>
            <person name="Zhang L."/>
        </authorList>
    </citation>
    <scope>NUCLEOTIDE SEQUENCE [LARGE SCALE GENOMIC DNA]</scope>
    <source>
        <strain evidence="3 4">A18</strain>
    </source>
</reference>
<feature type="signal peptide" evidence="1">
    <location>
        <begin position="1"/>
        <end position="26"/>
    </location>
</feature>
<keyword evidence="4" id="KW-1185">Reference proteome</keyword>
<dbReference type="InterPro" id="IPR005184">
    <property type="entry name" value="DUF306_Meta_HslJ"/>
</dbReference>
<keyword evidence="1" id="KW-0732">Signal</keyword>
<dbReference type="EMBL" id="JAZGLY010000001">
    <property type="protein sequence ID" value="MEE6185768.1"/>
    <property type="molecule type" value="Genomic_DNA"/>
</dbReference>
<sequence>MKKNVFHIAILLLALTAFHCSSPSRSTTSGKTEIITETIIPNTATKSFQKELAGTWNVLSMRRQAKAKQETLSGVSLTFNEQDNKFNGKAPCNSIFGTVQLNGYSIRFQEVGATKMACDKMEQETAYLELLQNRISSFSIEGSKLYLKDVASNIVLECERAK</sequence>
<dbReference type="RefSeq" id="WP_330973176.1">
    <property type="nucleotide sequence ID" value="NZ_JAZGLY010000001.1"/>
</dbReference>
<accession>A0ABU7RCQ7</accession>
<gene>
    <name evidence="3" type="ORF">V2H41_00645</name>
</gene>
<dbReference type="PANTHER" id="PTHR35535:SF2">
    <property type="entry name" value="DUF306 DOMAIN-CONTAINING PROTEIN"/>
    <property type="match status" value="1"/>
</dbReference>
<evidence type="ECO:0000256" key="1">
    <source>
        <dbReference type="SAM" id="SignalP"/>
    </source>
</evidence>
<dbReference type="PANTHER" id="PTHR35535">
    <property type="entry name" value="HEAT SHOCK PROTEIN HSLJ"/>
    <property type="match status" value="1"/>
</dbReference>
<dbReference type="Gene3D" id="2.40.128.270">
    <property type="match status" value="1"/>
</dbReference>
<evidence type="ECO:0000313" key="3">
    <source>
        <dbReference type="EMBL" id="MEE6185768.1"/>
    </source>
</evidence>
<protein>
    <submittedName>
        <fullName evidence="3">META domain-containing protein</fullName>
    </submittedName>
</protein>
<feature type="domain" description="DUF306" evidence="2">
    <location>
        <begin position="51"/>
        <end position="153"/>
    </location>
</feature>
<evidence type="ECO:0000313" key="4">
    <source>
        <dbReference type="Proteomes" id="UP001357452"/>
    </source>
</evidence>
<proteinExistence type="predicted"/>
<comment type="caution">
    <text evidence="3">The sequence shown here is derived from an EMBL/GenBank/DDBJ whole genome shotgun (WGS) entry which is preliminary data.</text>
</comment>
<dbReference type="InterPro" id="IPR038670">
    <property type="entry name" value="HslJ-like_sf"/>
</dbReference>